<dbReference type="Proteomes" id="UP000324853">
    <property type="component" value="Unassembled WGS sequence"/>
</dbReference>
<dbReference type="OrthoDB" id="8186375at2"/>
<dbReference type="Pfam" id="PF00291">
    <property type="entry name" value="PALP"/>
    <property type="match status" value="1"/>
</dbReference>
<dbReference type="InterPro" id="IPR001926">
    <property type="entry name" value="TrpB-like_PALP"/>
</dbReference>
<feature type="domain" description="Tryptophan synthase beta chain-like PALP" evidence="4">
    <location>
        <begin position="136"/>
        <end position="455"/>
    </location>
</feature>
<dbReference type="SUPFAM" id="SSF53686">
    <property type="entry name" value="Tryptophan synthase beta subunit-like PLP-dependent enzymes"/>
    <property type="match status" value="1"/>
</dbReference>
<comment type="cofactor">
    <cofactor evidence="1">
        <name>pyridoxal 5'-phosphate</name>
        <dbReference type="ChEBI" id="CHEBI:597326"/>
    </cofactor>
</comment>
<evidence type="ECO:0000256" key="2">
    <source>
        <dbReference type="ARBA" id="ARBA00008639"/>
    </source>
</evidence>
<evidence type="ECO:0000256" key="1">
    <source>
        <dbReference type="ARBA" id="ARBA00001933"/>
    </source>
</evidence>
<keyword evidence="3" id="KW-0663">Pyridoxal phosphate</keyword>
<gene>
    <name evidence="5" type="ORF">FXB38_40960</name>
</gene>
<sequence length="472" mass="50782">MDLSRRNFMQAALLGGIALSGGAALSAVGTHQRRSSMLTLPQAADLAGLAPSSAALKSQSLALGRLFPALLDPDAEGAPFIANTLSSGDSFAGLIRQGEPGNSVFLRQPGARAIIPWTPVFIRENSQLLQLPSSVTRQIDCSDLLVMNESSTRHPVFGNKARKYEFVLPNLKWSGAKRLGTIGAISSNHALQFALANRVADLTGDGQPLNCALDLVLFEVPGAVTDIARLAILRGLAEHVAIAKNDLELAGEASQEYAKSWLHPDTDLLVPPGGSNEVSVLGHMNAIAELAHFLDAAQAWNAPPDVIFVAMGSGSTVLGLLLGVHLMGWKTKVVGVADQDKSYLTRWLVNRQPSLPFVEGNVAKLARSTVDWLQKIRFPGNSPDVLRVMQDEIFLPDSTSWQPGYGLVEDTDLAWANELKEAGLSLDPVFTLKAWRSLLTMSQAGALKNKRVLFWNTYNSFDYMPSLLSSLG</sequence>
<evidence type="ECO:0000256" key="3">
    <source>
        <dbReference type="ARBA" id="ARBA00022898"/>
    </source>
</evidence>
<dbReference type="InterPro" id="IPR006311">
    <property type="entry name" value="TAT_signal"/>
</dbReference>
<dbReference type="GO" id="GO:0019148">
    <property type="term" value="F:D-cysteine desulfhydrase activity"/>
    <property type="evidence" value="ECO:0007669"/>
    <property type="project" value="TreeGrafter"/>
</dbReference>
<protein>
    <submittedName>
        <fullName evidence="5">Pyridoxal-phosphate dependent enzyme</fullName>
    </submittedName>
</protein>
<reference evidence="5 6" key="1">
    <citation type="submission" date="2019-08" db="EMBL/GenBank/DDBJ databases">
        <title>Bradyrhizobium hipponensis sp. nov., a rhizobium isolated from a Lupinus angustifolius root nodule in Tunisia.</title>
        <authorList>
            <person name="Off K."/>
            <person name="Rejili M."/>
            <person name="Mars M."/>
            <person name="Brachmann A."/>
            <person name="Marin M."/>
        </authorList>
    </citation>
    <scope>NUCLEOTIDE SEQUENCE [LARGE SCALE GENOMIC DNA]</scope>
    <source>
        <strain evidence="5 6">CTAW11</strain>
    </source>
</reference>
<organism evidence="5 6">
    <name type="scientific">Bradyrhizobium cytisi</name>
    <dbReference type="NCBI Taxonomy" id="515489"/>
    <lineage>
        <taxon>Bacteria</taxon>
        <taxon>Pseudomonadati</taxon>
        <taxon>Pseudomonadota</taxon>
        <taxon>Alphaproteobacteria</taxon>
        <taxon>Hyphomicrobiales</taxon>
        <taxon>Nitrobacteraceae</taxon>
        <taxon>Bradyrhizobium</taxon>
    </lineage>
</organism>
<dbReference type="PANTHER" id="PTHR43780:SF2">
    <property type="entry name" value="1-AMINOCYCLOPROPANE-1-CARBOXYLATE DEAMINASE-RELATED"/>
    <property type="match status" value="1"/>
</dbReference>
<accession>A0A5S4VYV4</accession>
<evidence type="ECO:0000259" key="4">
    <source>
        <dbReference type="Pfam" id="PF00291"/>
    </source>
</evidence>
<evidence type="ECO:0000313" key="6">
    <source>
        <dbReference type="Proteomes" id="UP000324853"/>
    </source>
</evidence>
<name>A0A5S4VYV4_9BRAD</name>
<comment type="similarity">
    <text evidence="2">Belongs to the ACC deaminase/D-cysteine desulfhydrase family.</text>
</comment>
<keyword evidence="6" id="KW-1185">Reference proteome</keyword>
<dbReference type="InterPro" id="IPR036052">
    <property type="entry name" value="TrpB-like_PALP_sf"/>
</dbReference>
<comment type="caution">
    <text evidence="5">The sequence shown here is derived from an EMBL/GenBank/DDBJ whole genome shotgun (WGS) entry which is preliminary data.</text>
</comment>
<dbReference type="PANTHER" id="PTHR43780">
    <property type="entry name" value="1-AMINOCYCLOPROPANE-1-CARBOXYLATE DEAMINASE-RELATED"/>
    <property type="match status" value="1"/>
</dbReference>
<evidence type="ECO:0000313" key="5">
    <source>
        <dbReference type="EMBL" id="TYL70870.1"/>
    </source>
</evidence>
<dbReference type="PROSITE" id="PS51318">
    <property type="entry name" value="TAT"/>
    <property type="match status" value="1"/>
</dbReference>
<dbReference type="InterPro" id="IPR027278">
    <property type="entry name" value="ACCD_DCysDesulf"/>
</dbReference>
<dbReference type="EMBL" id="VSSR01000122">
    <property type="protein sequence ID" value="TYL70870.1"/>
    <property type="molecule type" value="Genomic_DNA"/>
</dbReference>
<dbReference type="Gene3D" id="3.40.50.1100">
    <property type="match status" value="2"/>
</dbReference>
<dbReference type="AlphaFoldDB" id="A0A5S4VYV4"/>
<proteinExistence type="inferred from homology"/>